<dbReference type="Gene3D" id="3.60.21.10">
    <property type="match status" value="1"/>
</dbReference>
<dbReference type="CDD" id="cd00063">
    <property type="entry name" value="FN3"/>
    <property type="match status" value="1"/>
</dbReference>
<keyword evidence="6" id="KW-1185">Reference proteome</keyword>
<evidence type="ECO:0000313" key="6">
    <source>
        <dbReference type="Proteomes" id="UP000199656"/>
    </source>
</evidence>
<dbReference type="GO" id="GO:0046872">
    <property type="term" value="F:metal ion binding"/>
    <property type="evidence" value="ECO:0007669"/>
    <property type="project" value="InterPro"/>
</dbReference>
<dbReference type="STRING" id="408074.SAMN05660909_00310"/>
<feature type="domain" description="Calcineurin-like phosphoesterase" evidence="3">
    <location>
        <begin position="129"/>
        <end position="343"/>
    </location>
</feature>
<accession>A0A1H3X8W0</accession>
<evidence type="ECO:0000259" key="3">
    <source>
        <dbReference type="Pfam" id="PF00149"/>
    </source>
</evidence>
<proteinExistence type="predicted"/>
<evidence type="ECO:0000256" key="2">
    <source>
        <dbReference type="SAM" id="SignalP"/>
    </source>
</evidence>
<reference evidence="6" key="1">
    <citation type="submission" date="2016-10" db="EMBL/GenBank/DDBJ databases">
        <authorList>
            <person name="Varghese N."/>
            <person name="Submissions S."/>
        </authorList>
    </citation>
    <scope>NUCLEOTIDE SEQUENCE [LARGE SCALE GENOMIC DNA]</scope>
    <source>
        <strain evidence="6">DSM 23920</strain>
    </source>
</reference>
<dbReference type="SUPFAM" id="SSF49363">
    <property type="entry name" value="Purple acid phosphatase, N-terminal domain"/>
    <property type="match status" value="1"/>
</dbReference>
<dbReference type="InterPro" id="IPR008963">
    <property type="entry name" value="Purple_acid_Pase-like_N"/>
</dbReference>
<evidence type="ECO:0000313" key="5">
    <source>
        <dbReference type="EMBL" id="SDZ95371.1"/>
    </source>
</evidence>
<feature type="chain" id="PRO_5011501987" evidence="2">
    <location>
        <begin position="21"/>
        <end position="522"/>
    </location>
</feature>
<dbReference type="Pfam" id="PF16656">
    <property type="entry name" value="Pur_ac_phosph_N"/>
    <property type="match status" value="1"/>
</dbReference>
<dbReference type="PANTHER" id="PTHR45867:SF3">
    <property type="entry name" value="ACID PHOSPHATASE TYPE 7"/>
    <property type="match status" value="1"/>
</dbReference>
<dbReference type="Gene3D" id="2.60.40.380">
    <property type="entry name" value="Purple acid phosphatase-like, N-terminal"/>
    <property type="match status" value="1"/>
</dbReference>
<evidence type="ECO:0000256" key="1">
    <source>
        <dbReference type="ARBA" id="ARBA00022729"/>
    </source>
</evidence>
<dbReference type="PANTHER" id="PTHR45867">
    <property type="entry name" value="PURPLE ACID PHOSPHATASE"/>
    <property type="match status" value="1"/>
</dbReference>
<keyword evidence="1 2" id="KW-0732">Signal</keyword>
<dbReference type="SUPFAM" id="SSF56300">
    <property type="entry name" value="Metallo-dependent phosphatases"/>
    <property type="match status" value="1"/>
</dbReference>
<dbReference type="Pfam" id="PF00149">
    <property type="entry name" value="Metallophos"/>
    <property type="match status" value="1"/>
</dbReference>
<organism evidence="5 6">
    <name type="scientific">Chitinophaga terrae</name>
    <name type="common">ex Kim and Jung 2007</name>
    <dbReference type="NCBI Taxonomy" id="408074"/>
    <lineage>
        <taxon>Bacteria</taxon>
        <taxon>Pseudomonadati</taxon>
        <taxon>Bacteroidota</taxon>
        <taxon>Chitinophagia</taxon>
        <taxon>Chitinophagales</taxon>
        <taxon>Chitinophagaceae</taxon>
        <taxon>Chitinophaga</taxon>
    </lineage>
</organism>
<dbReference type="InterPro" id="IPR003961">
    <property type="entry name" value="FN3_dom"/>
</dbReference>
<evidence type="ECO:0000259" key="4">
    <source>
        <dbReference type="Pfam" id="PF16656"/>
    </source>
</evidence>
<feature type="domain" description="Purple acid phosphatase N-terminal" evidence="4">
    <location>
        <begin position="41"/>
        <end position="106"/>
    </location>
</feature>
<dbReference type="EMBL" id="FNRL01000001">
    <property type="protein sequence ID" value="SDZ95371.1"/>
    <property type="molecule type" value="Genomic_DNA"/>
</dbReference>
<dbReference type="InterPro" id="IPR029052">
    <property type="entry name" value="Metallo-depent_PP-like"/>
</dbReference>
<dbReference type="InterPro" id="IPR015914">
    <property type="entry name" value="PAPs_N"/>
</dbReference>
<dbReference type="InterPro" id="IPR004843">
    <property type="entry name" value="Calcineurin-like_PHP"/>
</dbReference>
<dbReference type="Proteomes" id="UP000199656">
    <property type="component" value="Unassembled WGS sequence"/>
</dbReference>
<sequence length="522" mass="58667">MRLTFMAVALLLAGLGTSQAQTGITKPDNIKPTLIRGPYLQAATSNSIVVRWRTDVYTRSRVQYGETPGKLDKQVQDAGLVTEHKIKLENLQPNTRYYYNIGGYQYILQGDSNNRFTTLPVAGAKGLYRVAALGDCGNNSVNQRQVKDALLKYLDGKELNAWILLGDNAYPNGKDAEFQTNFFNVYKDDILRFSPLFPAPGNHDYRDNDISSQYAAITHQTAYYQSFTMPTEGESGGLPSHNQAFYSFDIGNIHFLSLDSYGIEDSLYHMWDTTGPQAQWVLKDLAANKNKDWVVAYWHHPPYTKGSHDSDTEDDLQKIRENFIQLLERNGVDLVLNGHSHVYERSRLMQNHFGKAETFDAKKNNLSQSTARYDGAPVSAPYIKDSLHTLGTVYVVSGSAGQLGGKHPGWPHKAMYFSDNEHGGSCLLEVQENRLDLKWVCADGVVRDQFTMMKNVNKHHDIHIKKNEQATLTASFIGQYKWNKSAANTRSITVTPAAAVTKYTVTDPYNNLKDTFTVYVSK</sequence>
<protein>
    <submittedName>
        <fullName evidence="5">Purple acid Phosphatase, N-terminal domain</fullName>
    </submittedName>
</protein>
<dbReference type="RefSeq" id="WP_225889566.1">
    <property type="nucleotide sequence ID" value="NZ_BKAT01000012.1"/>
</dbReference>
<dbReference type="GO" id="GO:0003993">
    <property type="term" value="F:acid phosphatase activity"/>
    <property type="evidence" value="ECO:0007669"/>
    <property type="project" value="InterPro"/>
</dbReference>
<dbReference type="AlphaFoldDB" id="A0A1H3X8W0"/>
<name>A0A1H3X8W0_9BACT</name>
<gene>
    <name evidence="5" type="ORF">SAMN05660909_00310</name>
</gene>
<feature type="signal peptide" evidence="2">
    <location>
        <begin position="1"/>
        <end position="20"/>
    </location>
</feature>